<keyword evidence="4" id="KW-1185">Reference proteome</keyword>
<reference evidence="3" key="1">
    <citation type="journal article" date="2010" name="Science">
        <title>Plasticity of animal genome architecture unmasked by rapid evolution of a pelagic tunicate.</title>
        <authorList>
            <person name="Denoeud F."/>
            <person name="Henriet S."/>
            <person name="Mungpakdee S."/>
            <person name="Aury J.M."/>
            <person name="Da Silva C."/>
            <person name="Brinkmann H."/>
            <person name="Mikhaleva J."/>
            <person name="Olsen L.C."/>
            <person name="Jubin C."/>
            <person name="Canestro C."/>
            <person name="Bouquet J.M."/>
            <person name="Danks G."/>
            <person name="Poulain J."/>
            <person name="Campsteijn C."/>
            <person name="Adamski M."/>
            <person name="Cross I."/>
            <person name="Yadetie F."/>
            <person name="Muffato M."/>
            <person name="Louis A."/>
            <person name="Butcher S."/>
            <person name="Tsagkogeorga G."/>
            <person name="Konrad A."/>
            <person name="Singh S."/>
            <person name="Jensen M.F."/>
            <person name="Cong E.H."/>
            <person name="Eikeseth-Otteraa H."/>
            <person name="Noel B."/>
            <person name="Anthouard V."/>
            <person name="Porcel B.M."/>
            <person name="Kachouri-Lafond R."/>
            <person name="Nishino A."/>
            <person name="Ugolini M."/>
            <person name="Chourrout P."/>
            <person name="Nishida H."/>
            <person name="Aasland R."/>
            <person name="Huzurbazar S."/>
            <person name="Westhof E."/>
            <person name="Delsuc F."/>
            <person name="Lehrach H."/>
            <person name="Reinhardt R."/>
            <person name="Weissenbach J."/>
            <person name="Roy S.W."/>
            <person name="Artiguenave F."/>
            <person name="Postlethwait J.H."/>
            <person name="Manak J.R."/>
            <person name="Thompson E.M."/>
            <person name="Jaillon O."/>
            <person name="Du Pasquier L."/>
            <person name="Boudinot P."/>
            <person name="Liberles D.A."/>
            <person name="Volff J.N."/>
            <person name="Philippe H."/>
            <person name="Lenhard B."/>
            <person name="Roest Crollius H."/>
            <person name="Wincker P."/>
            <person name="Chourrout D."/>
        </authorList>
    </citation>
    <scope>NUCLEOTIDE SEQUENCE [LARGE SCALE GENOMIC DNA]</scope>
</reference>
<name>E4WUF9_OIKDI</name>
<dbReference type="SUPFAM" id="SSF54160">
    <property type="entry name" value="Chromo domain-like"/>
    <property type="match status" value="1"/>
</dbReference>
<evidence type="ECO:0000313" key="3">
    <source>
        <dbReference type="EMBL" id="CBY07091.1"/>
    </source>
</evidence>
<feature type="region of interest" description="Disordered" evidence="1">
    <location>
        <begin position="119"/>
        <end position="142"/>
    </location>
</feature>
<dbReference type="CDD" id="cd00024">
    <property type="entry name" value="CD_CSD"/>
    <property type="match status" value="1"/>
</dbReference>
<dbReference type="Proteomes" id="UP000001307">
    <property type="component" value="Unassembled WGS sequence"/>
</dbReference>
<dbReference type="AlphaFoldDB" id="E4WUF9"/>
<evidence type="ECO:0000259" key="2">
    <source>
        <dbReference type="PROSITE" id="PS50013"/>
    </source>
</evidence>
<evidence type="ECO:0000313" key="4">
    <source>
        <dbReference type="Proteomes" id="UP000001307"/>
    </source>
</evidence>
<dbReference type="PROSITE" id="PS50013">
    <property type="entry name" value="CHROMO_2"/>
    <property type="match status" value="1"/>
</dbReference>
<dbReference type="EMBL" id="FN653016">
    <property type="protein sequence ID" value="CBY07091.1"/>
    <property type="molecule type" value="Genomic_DNA"/>
</dbReference>
<feature type="compositionally biased region" description="Acidic residues" evidence="1">
    <location>
        <begin position="120"/>
        <end position="131"/>
    </location>
</feature>
<sequence length="219" mass="24661">MKFKSTIYGRQPAGSGFGTTRFHFRNQPRKPRRFSVDEDLLTLSGDLSVYGVTAVYHWALDCAEMKDETTAIALSTSTGTQVVWPHQVPFCYAEQVRQFCLDLFGLDYTLPHARNPDVYADYESDDDDDETGPPADSDGNFEVDSIDCIRAAGDSEDSVMFLVSWKGYMRSTWEPHIELLKDPNTASMVEDFINENPRLVALAFGPLYLELGVDSDMEE</sequence>
<accession>E4WUF9</accession>
<feature type="domain" description="Chromo" evidence="2">
    <location>
        <begin position="141"/>
        <end position="196"/>
    </location>
</feature>
<organism evidence="3">
    <name type="scientific">Oikopleura dioica</name>
    <name type="common">Tunicate</name>
    <dbReference type="NCBI Taxonomy" id="34765"/>
    <lineage>
        <taxon>Eukaryota</taxon>
        <taxon>Metazoa</taxon>
        <taxon>Chordata</taxon>
        <taxon>Tunicata</taxon>
        <taxon>Appendicularia</taxon>
        <taxon>Copelata</taxon>
        <taxon>Oikopleuridae</taxon>
        <taxon>Oikopleura</taxon>
    </lineage>
</organism>
<proteinExistence type="predicted"/>
<gene>
    <name evidence="3" type="ORF">GSOID_T00006176001</name>
</gene>
<protein>
    <recommendedName>
        <fullName evidence="2">Chromo domain-containing protein</fullName>
    </recommendedName>
</protein>
<evidence type="ECO:0000256" key="1">
    <source>
        <dbReference type="SAM" id="MobiDB-lite"/>
    </source>
</evidence>
<dbReference type="Gene3D" id="2.40.50.40">
    <property type="match status" value="1"/>
</dbReference>
<dbReference type="InParanoid" id="E4WUF9"/>
<dbReference type="InterPro" id="IPR016197">
    <property type="entry name" value="Chromo-like_dom_sf"/>
</dbReference>
<dbReference type="InterPro" id="IPR000953">
    <property type="entry name" value="Chromo/chromo_shadow_dom"/>
</dbReference>